<dbReference type="HOGENOM" id="CLU_2015906_0_0_1"/>
<dbReference type="GO" id="GO:0042938">
    <property type="term" value="P:dipeptide transport"/>
    <property type="evidence" value="ECO:0007669"/>
    <property type="project" value="TreeGrafter"/>
</dbReference>
<dbReference type="InterPro" id="IPR039424">
    <property type="entry name" value="SBP_5"/>
</dbReference>
<organism evidence="3 4">
    <name type="scientific">Nosema bombycis (strain CQ1 / CVCC 102059)</name>
    <name type="common">Microsporidian parasite</name>
    <name type="synonym">Pebrine of silkworm</name>
    <dbReference type="NCBI Taxonomy" id="578461"/>
    <lineage>
        <taxon>Eukaryota</taxon>
        <taxon>Fungi</taxon>
        <taxon>Fungi incertae sedis</taxon>
        <taxon>Microsporidia</taxon>
        <taxon>Nosematidae</taxon>
        <taxon>Nosema</taxon>
    </lineage>
</organism>
<feature type="domain" description="Solute-binding protein family 5" evidence="2">
    <location>
        <begin position="3"/>
        <end position="112"/>
    </location>
</feature>
<keyword evidence="1" id="KW-0732">Signal</keyword>
<reference evidence="3 4" key="1">
    <citation type="journal article" date="2013" name="BMC Genomics">
        <title>Comparative genomics of parasitic silkworm microsporidia reveal an association between genome expansion and host adaptation.</title>
        <authorList>
            <person name="Pan G."/>
            <person name="Xu J."/>
            <person name="Li T."/>
            <person name="Xia Q."/>
            <person name="Liu S.L."/>
            <person name="Zhang G."/>
            <person name="Li S."/>
            <person name="Li C."/>
            <person name="Liu H."/>
            <person name="Yang L."/>
            <person name="Liu T."/>
            <person name="Zhang X."/>
            <person name="Wu Z."/>
            <person name="Fan W."/>
            <person name="Dang X."/>
            <person name="Xiang H."/>
            <person name="Tao M."/>
            <person name="Li Y."/>
            <person name="Hu J."/>
            <person name="Li Z."/>
            <person name="Lin L."/>
            <person name="Luo J."/>
            <person name="Geng L."/>
            <person name="Wang L."/>
            <person name="Long M."/>
            <person name="Wan Y."/>
            <person name="He N."/>
            <person name="Zhang Z."/>
            <person name="Lu C."/>
            <person name="Keeling P.J."/>
            <person name="Wang J."/>
            <person name="Xiang Z."/>
            <person name="Zhou Z."/>
        </authorList>
    </citation>
    <scope>NUCLEOTIDE SEQUENCE [LARGE SCALE GENOMIC DNA]</scope>
    <source>
        <strain evidence="4">CQ1 / CVCC 102059</strain>
    </source>
</reference>
<dbReference type="SUPFAM" id="SSF53850">
    <property type="entry name" value="Periplasmic binding protein-like II"/>
    <property type="match status" value="1"/>
</dbReference>
<keyword evidence="4" id="KW-1185">Reference proteome</keyword>
<dbReference type="InterPro" id="IPR000914">
    <property type="entry name" value="SBP_5_dom"/>
</dbReference>
<dbReference type="EMBL" id="KB909269">
    <property type="protein sequence ID" value="EOB12831.1"/>
    <property type="molecule type" value="Genomic_DNA"/>
</dbReference>
<accession>R0KQ36</accession>
<dbReference type="PANTHER" id="PTHR30290:SF38">
    <property type="entry name" value="D,D-DIPEPTIDE-BINDING PERIPLASMIC PROTEIN DDPA-RELATED"/>
    <property type="match status" value="1"/>
</dbReference>
<gene>
    <name evidence="3" type="primary">DPPA</name>
    <name evidence="3" type="ORF">NBO_361g0005</name>
</gene>
<evidence type="ECO:0000256" key="1">
    <source>
        <dbReference type="ARBA" id="ARBA00022729"/>
    </source>
</evidence>
<dbReference type="Gene3D" id="3.10.105.10">
    <property type="entry name" value="Dipeptide-binding Protein, Domain 3"/>
    <property type="match status" value="1"/>
</dbReference>
<evidence type="ECO:0000313" key="4">
    <source>
        <dbReference type="Proteomes" id="UP000016927"/>
    </source>
</evidence>
<sequence>MLGYKKDLPDYDYDPQKAKDLLKQAGLEKGAEVTLWSMPVQRPYNPNSRRIAEMIQNDWSKVGIKAKIVTYEWGEYLAGMRKGEHDSALFGWMSDNGVPDNFAGTLLSCDNFKTGSNVARLVR</sequence>
<proteinExistence type="predicted"/>
<dbReference type="Proteomes" id="UP000016927">
    <property type="component" value="Unassembled WGS sequence"/>
</dbReference>
<dbReference type="GO" id="GO:1904680">
    <property type="term" value="F:peptide transmembrane transporter activity"/>
    <property type="evidence" value="ECO:0007669"/>
    <property type="project" value="TreeGrafter"/>
</dbReference>
<name>R0KQ36_NOSB1</name>
<dbReference type="PANTHER" id="PTHR30290">
    <property type="entry name" value="PERIPLASMIC BINDING COMPONENT OF ABC TRANSPORTER"/>
    <property type="match status" value="1"/>
</dbReference>
<evidence type="ECO:0000259" key="2">
    <source>
        <dbReference type="Pfam" id="PF00496"/>
    </source>
</evidence>
<protein>
    <submittedName>
        <fullName evidence="3">Periplasmic dipeptide transport protein</fullName>
    </submittedName>
</protein>
<dbReference type="AlphaFoldDB" id="R0KQ36"/>
<dbReference type="VEuPathDB" id="MicrosporidiaDB:NBO_361g0005"/>
<evidence type="ECO:0000313" key="3">
    <source>
        <dbReference type="EMBL" id="EOB12831.1"/>
    </source>
</evidence>
<dbReference type="OrthoDB" id="3472756at2759"/>
<dbReference type="Pfam" id="PF00496">
    <property type="entry name" value="SBP_bac_5"/>
    <property type="match status" value="1"/>
</dbReference>